<dbReference type="Gene3D" id="3.30.10.20">
    <property type="match status" value="1"/>
</dbReference>
<evidence type="ECO:0000256" key="7">
    <source>
        <dbReference type="ARBA" id="ARBA00022840"/>
    </source>
</evidence>
<organism evidence="14 15">
    <name type="scientific">Streptacidiphilus fuscans</name>
    <dbReference type="NCBI Taxonomy" id="2789292"/>
    <lineage>
        <taxon>Bacteria</taxon>
        <taxon>Bacillati</taxon>
        <taxon>Actinomycetota</taxon>
        <taxon>Actinomycetes</taxon>
        <taxon>Kitasatosporales</taxon>
        <taxon>Streptomycetaceae</taxon>
        <taxon>Streptacidiphilus</taxon>
    </lineage>
</organism>
<protein>
    <recommendedName>
        <fullName evidence="1">non-specific serine/threonine protein kinase</fullName>
        <ecNumber evidence="1">2.7.11.1</ecNumber>
    </recommendedName>
</protein>
<dbReference type="InterPro" id="IPR011009">
    <property type="entry name" value="Kinase-like_dom_sf"/>
</dbReference>
<sequence>MDILTPPGPADDPAPALGDRYLLAEVLGSGGMAEVHRARDLRLDRTVAVKILRPALAADPVYRVRFGREARAAASLNHPGIVAVFDSGEGAGRGMDLPYLVMEYLPGRTLAQVLQAEGPLPPTLVLRVTADLLDALAHAHAHGMVHRDVKPANVMVLDDGTVKLMDFGIARSATPTDSASEGLTSTGMVVGTADYLSPEQARGEPVDARSDLYAVGCMLYELLTGRPPMASENPLDTIWRRLREDAPRPSAEVPGLSADVDALVCRALARNPADRFPDARSMRAAVEAVLAAEGDPATGAAGAAGTAAQEVDDTSARTVQLMQSAQSAPSAGSAQSAQSATVRLAVPSDPTTVLRNVSGLPTEALRHEQTVIEPLLPDAEAQSPGQPQRKRRRAGAWAGLSAVLVAGVVGGWFALGGGASAAGTGAGTTGGTGGTASSSSSASPVVASVTVPDLAHDSLAHARHTLLGLGLHLGHIRTGTCTGTAAAPRTVCSQSPAAGSALHHGGTVSLTVSRAPGLAGGTGSA</sequence>
<evidence type="ECO:0000259" key="13">
    <source>
        <dbReference type="PROSITE" id="PS51178"/>
    </source>
</evidence>
<comment type="catalytic activity">
    <reaction evidence="9">
        <text>L-seryl-[protein] + ATP = O-phospho-L-seryl-[protein] + ADP + H(+)</text>
        <dbReference type="Rhea" id="RHEA:17989"/>
        <dbReference type="Rhea" id="RHEA-COMP:9863"/>
        <dbReference type="Rhea" id="RHEA-COMP:11604"/>
        <dbReference type="ChEBI" id="CHEBI:15378"/>
        <dbReference type="ChEBI" id="CHEBI:29999"/>
        <dbReference type="ChEBI" id="CHEBI:30616"/>
        <dbReference type="ChEBI" id="CHEBI:83421"/>
        <dbReference type="ChEBI" id="CHEBI:456216"/>
        <dbReference type="EC" id="2.7.11.1"/>
    </reaction>
</comment>
<dbReference type="InterPro" id="IPR005543">
    <property type="entry name" value="PASTA_dom"/>
</dbReference>
<dbReference type="PROSITE" id="PS00108">
    <property type="entry name" value="PROTEIN_KINASE_ST"/>
    <property type="match status" value="1"/>
</dbReference>
<dbReference type="PANTHER" id="PTHR43289:SF6">
    <property type="entry name" value="SERINE_THREONINE-PROTEIN KINASE NEKL-3"/>
    <property type="match status" value="1"/>
</dbReference>
<evidence type="ECO:0000256" key="10">
    <source>
        <dbReference type="PROSITE-ProRule" id="PRU10141"/>
    </source>
</evidence>
<evidence type="ECO:0000256" key="6">
    <source>
        <dbReference type="ARBA" id="ARBA00022777"/>
    </source>
</evidence>
<feature type="binding site" evidence="10">
    <location>
        <position position="50"/>
    </location>
    <ligand>
        <name>ATP</name>
        <dbReference type="ChEBI" id="CHEBI:30616"/>
    </ligand>
</feature>
<dbReference type="Proteomes" id="UP000657385">
    <property type="component" value="Unassembled WGS sequence"/>
</dbReference>
<dbReference type="PROSITE" id="PS50011">
    <property type="entry name" value="PROTEIN_KINASE_DOM"/>
    <property type="match status" value="1"/>
</dbReference>
<dbReference type="SMART" id="SM00740">
    <property type="entry name" value="PASTA"/>
    <property type="match status" value="1"/>
</dbReference>
<evidence type="ECO:0000256" key="2">
    <source>
        <dbReference type="ARBA" id="ARBA00022527"/>
    </source>
</evidence>
<dbReference type="PROSITE" id="PS00107">
    <property type="entry name" value="PROTEIN_KINASE_ATP"/>
    <property type="match status" value="1"/>
</dbReference>
<dbReference type="InterPro" id="IPR008271">
    <property type="entry name" value="Ser/Thr_kinase_AS"/>
</dbReference>
<comment type="catalytic activity">
    <reaction evidence="8">
        <text>L-threonyl-[protein] + ATP = O-phospho-L-threonyl-[protein] + ADP + H(+)</text>
        <dbReference type="Rhea" id="RHEA:46608"/>
        <dbReference type="Rhea" id="RHEA-COMP:11060"/>
        <dbReference type="Rhea" id="RHEA-COMP:11605"/>
        <dbReference type="ChEBI" id="CHEBI:15378"/>
        <dbReference type="ChEBI" id="CHEBI:30013"/>
        <dbReference type="ChEBI" id="CHEBI:30616"/>
        <dbReference type="ChEBI" id="CHEBI:61977"/>
        <dbReference type="ChEBI" id="CHEBI:456216"/>
        <dbReference type="EC" id="2.7.11.1"/>
    </reaction>
</comment>
<dbReference type="Gene3D" id="3.30.200.20">
    <property type="entry name" value="Phosphorylase Kinase, domain 1"/>
    <property type="match status" value="1"/>
</dbReference>
<dbReference type="AlphaFoldDB" id="A0A931BCD6"/>
<dbReference type="InterPro" id="IPR017441">
    <property type="entry name" value="Protein_kinase_ATP_BS"/>
</dbReference>
<dbReference type="EMBL" id="JADPRT010000024">
    <property type="protein sequence ID" value="MBF9073627.1"/>
    <property type="molecule type" value="Genomic_DNA"/>
</dbReference>
<proteinExistence type="predicted"/>
<evidence type="ECO:0000256" key="4">
    <source>
        <dbReference type="ARBA" id="ARBA00022737"/>
    </source>
</evidence>
<dbReference type="PROSITE" id="PS51178">
    <property type="entry name" value="PASTA"/>
    <property type="match status" value="1"/>
</dbReference>
<evidence type="ECO:0000313" key="14">
    <source>
        <dbReference type="EMBL" id="MBF9073627.1"/>
    </source>
</evidence>
<feature type="transmembrane region" description="Helical" evidence="11">
    <location>
        <begin position="394"/>
        <end position="415"/>
    </location>
</feature>
<dbReference type="GO" id="GO:0005524">
    <property type="term" value="F:ATP binding"/>
    <property type="evidence" value="ECO:0007669"/>
    <property type="project" value="UniProtKB-UniRule"/>
</dbReference>
<keyword evidence="4" id="KW-0677">Repeat</keyword>
<dbReference type="CDD" id="cd14014">
    <property type="entry name" value="STKc_PknB_like"/>
    <property type="match status" value="1"/>
</dbReference>
<keyword evidence="3" id="KW-0808">Transferase</keyword>
<dbReference type="CDD" id="cd06577">
    <property type="entry name" value="PASTA_pknB"/>
    <property type="match status" value="1"/>
</dbReference>
<dbReference type="FunFam" id="1.10.510.10:FF:000021">
    <property type="entry name" value="Serine/threonine protein kinase"/>
    <property type="match status" value="1"/>
</dbReference>
<evidence type="ECO:0000313" key="15">
    <source>
        <dbReference type="Proteomes" id="UP000657385"/>
    </source>
</evidence>
<evidence type="ECO:0000256" key="1">
    <source>
        <dbReference type="ARBA" id="ARBA00012513"/>
    </source>
</evidence>
<dbReference type="PANTHER" id="PTHR43289">
    <property type="entry name" value="MITOGEN-ACTIVATED PROTEIN KINASE KINASE KINASE 20-RELATED"/>
    <property type="match status" value="1"/>
</dbReference>
<reference evidence="14" key="1">
    <citation type="submission" date="2020-11" db="EMBL/GenBank/DDBJ databases">
        <title>Isolation and identification of active actinomycetes.</title>
        <authorList>
            <person name="Yu B."/>
        </authorList>
    </citation>
    <scope>NUCLEOTIDE SEQUENCE</scope>
    <source>
        <strain evidence="14">NEAU-YB345</strain>
    </source>
</reference>
<keyword evidence="15" id="KW-1185">Reference proteome</keyword>
<dbReference type="Gene3D" id="1.10.510.10">
    <property type="entry name" value="Transferase(Phosphotransferase) domain 1"/>
    <property type="match status" value="1"/>
</dbReference>
<keyword evidence="7 10" id="KW-0067">ATP-binding</keyword>
<dbReference type="GO" id="GO:0004674">
    <property type="term" value="F:protein serine/threonine kinase activity"/>
    <property type="evidence" value="ECO:0007669"/>
    <property type="project" value="UniProtKB-KW"/>
</dbReference>
<name>A0A931BCD6_9ACTN</name>
<keyword evidence="6 14" id="KW-0418">Kinase</keyword>
<evidence type="ECO:0000256" key="11">
    <source>
        <dbReference type="SAM" id="Phobius"/>
    </source>
</evidence>
<evidence type="ECO:0000259" key="12">
    <source>
        <dbReference type="PROSITE" id="PS50011"/>
    </source>
</evidence>
<accession>A0A931BCD6</accession>
<dbReference type="EC" id="2.7.11.1" evidence="1"/>
<keyword evidence="11" id="KW-1133">Transmembrane helix</keyword>
<dbReference type="Pfam" id="PF00069">
    <property type="entry name" value="Pkinase"/>
    <property type="match status" value="1"/>
</dbReference>
<gene>
    <name evidence="14" type="ORF">I2501_37005</name>
</gene>
<keyword evidence="2 14" id="KW-0723">Serine/threonine-protein kinase</keyword>
<keyword evidence="11" id="KW-0812">Transmembrane</keyword>
<dbReference type="InterPro" id="IPR000719">
    <property type="entry name" value="Prot_kinase_dom"/>
</dbReference>
<keyword evidence="11" id="KW-0472">Membrane</keyword>
<dbReference type="SUPFAM" id="SSF56112">
    <property type="entry name" value="Protein kinase-like (PK-like)"/>
    <property type="match status" value="1"/>
</dbReference>
<evidence type="ECO:0000256" key="5">
    <source>
        <dbReference type="ARBA" id="ARBA00022741"/>
    </source>
</evidence>
<dbReference type="FunFam" id="3.30.200.20:FF:000035">
    <property type="entry name" value="Serine/threonine protein kinase Stk1"/>
    <property type="match status" value="1"/>
</dbReference>
<feature type="domain" description="PASTA" evidence="13">
    <location>
        <begin position="445"/>
        <end position="514"/>
    </location>
</feature>
<evidence type="ECO:0000256" key="8">
    <source>
        <dbReference type="ARBA" id="ARBA00047899"/>
    </source>
</evidence>
<dbReference type="GO" id="GO:0045717">
    <property type="term" value="P:negative regulation of fatty acid biosynthetic process"/>
    <property type="evidence" value="ECO:0007669"/>
    <property type="project" value="UniProtKB-ARBA"/>
</dbReference>
<dbReference type="RefSeq" id="WP_196198465.1">
    <property type="nucleotide sequence ID" value="NZ_JADPRT010000024.1"/>
</dbReference>
<dbReference type="SMART" id="SM00220">
    <property type="entry name" value="S_TKc"/>
    <property type="match status" value="1"/>
</dbReference>
<dbReference type="Pfam" id="PF03793">
    <property type="entry name" value="PASTA"/>
    <property type="match status" value="1"/>
</dbReference>
<evidence type="ECO:0000256" key="3">
    <source>
        <dbReference type="ARBA" id="ARBA00022679"/>
    </source>
</evidence>
<keyword evidence="5 10" id="KW-0547">Nucleotide-binding</keyword>
<feature type="domain" description="Protein kinase" evidence="12">
    <location>
        <begin position="21"/>
        <end position="290"/>
    </location>
</feature>
<evidence type="ECO:0000256" key="9">
    <source>
        <dbReference type="ARBA" id="ARBA00048679"/>
    </source>
</evidence>
<comment type="caution">
    <text evidence="14">The sequence shown here is derived from an EMBL/GenBank/DDBJ whole genome shotgun (WGS) entry which is preliminary data.</text>
</comment>